<comment type="subcellular location">
    <subcellularLocation>
        <location evidence="1">Periplasm</location>
    </subcellularLocation>
</comment>
<evidence type="ECO:0000256" key="4">
    <source>
        <dbReference type="ARBA" id="ARBA00022723"/>
    </source>
</evidence>
<dbReference type="InterPro" id="IPR036909">
    <property type="entry name" value="Cyt_c-like_dom_sf"/>
</dbReference>
<feature type="domain" description="Cytochrome c" evidence="10">
    <location>
        <begin position="99"/>
        <end position="182"/>
    </location>
</feature>
<dbReference type="SUPFAM" id="SSF46626">
    <property type="entry name" value="Cytochrome c"/>
    <property type="match status" value="2"/>
</dbReference>
<keyword evidence="4 9" id="KW-0479">Metal-binding</keyword>
<feature type="binding site" description="axial binding residue" evidence="9">
    <location>
        <position position="65"/>
    </location>
    <ligand>
        <name>heme c</name>
        <dbReference type="ChEBI" id="CHEBI:61717"/>
        <label>1</label>
    </ligand>
    <ligandPart>
        <name>Fe</name>
        <dbReference type="ChEBI" id="CHEBI:18248"/>
    </ligandPart>
</feature>
<sequence length="182" mass="20063">MASYSTDASAGMASAETLAAPCAGCHGTNGSSHGPATPTIAGITQEYFMSSMKDYVSGERKSTVMDRIAKGYSEEEMKVMADYFAAQKIVRYKQDVDAELAKKGRALFQNYCEKCHEEDGYLADGIGVMAGQTMDYLRFMVADFFTGDREWSKKQKKKMKALMDDHGQEGYEAVIHYAGSKM</sequence>
<dbReference type="PANTHER" id="PTHR33751:SF9">
    <property type="entry name" value="CYTOCHROME C4"/>
    <property type="match status" value="1"/>
</dbReference>
<organism evidence="11 12">
    <name type="scientific">Candidatus Terasakiella magnetica</name>
    <dbReference type="NCBI Taxonomy" id="1867952"/>
    <lineage>
        <taxon>Bacteria</taxon>
        <taxon>Pseudomonadati</taxon>
        <taxon>Pseudomonadota</taxon>
        <taxon>Alphaproteobacteria</taxon>
        <taxon>Rhodospirillales</taxon>
        <taxon>Terasakiellaceae</taxon>
        <taxon>Terasakiella</taxon>
    </lineage>
</organism>
<keyword evidence="12" id="KW-1185">Reference proteome</keyword>
<feature type="binding site" description="covalent" evidence="8">
    <location>
        <position position="25"/>
    </location>
    <ligand>
        <name>heme c</name>
        <dbReference type="ChEBI" id="CHEBI:61717"/>
        <label>1</label>
    </ligand>
</feature>
<feature type="binding site" description="axial binding residue" evidence="9">
    <location>
        <position position="116"/>
    </location>
    <ligand>
        <name>heme c</name>
        <dbReference type="ChEBI" id="CHEBI:61717"/>
        <label>2</label>
    </ligand>
    <ligandPart>
        <name>Fe</name>
        <dbReference type="ChEBI" id="CHEBI:18248"/>
    </ligandPart>
</feature>
<dbReference type="InterPro" id="IPR024167">
    <property type="entry name" value="Cytochrome_c4-like"/>
</dbReference>
<evidence type="ECO:0000256" key="5">
    <source>
        <dbReference type="ARBA" id="ARBA00022764"/>
    </source>
</evidence>
<keyword evidence="6" id="KW-0249">Electron transport</keyword>
<feature type="binding site" description="axial binding residue" evidence="9">
    <location>
        <position position="26"/>
    </location>
    <ligand>
        <name>heme c</name>
        <dbReference type="ChEBI" id="CHEBI:61717"/>
        <label>1</label>
    </ligand>
    <ligandPart>
        <name>Fe</name>
        <dbReference type="ChEBI" id="CHEBI:18248"/>
    </ligandPart>
</feature>
<evidence type="ECO:0000256" key="2">
    <source>
        <dbReference type="ARBA" id="ARBA00022448"/>
    </source>
</evidence>
<evidence type="ECO:0000256" key="6">
    <source>
        <dbReference type="ARBA" id="ARBA00022982"/>
    </source>
</evidence>
<evidence type="ECO:0000256" key="7">
    <source>
        <dbReference type="ARBA" id="ARBA00023004"/>
    </source>
</evidence>
<dbReference type="AlphaFoldDB" id="A0A1C3RJJ7"/>
<dbReference type="InterPro" id="IPR050597">
    <property type="entry name" value="Cytochrome_c_Oxidase_Subunit"/>
</dbReference>
<feature type="binding site" description="covalent" evidence="8">
    <location>
        <position position="112"/>
    </location>
    <ligand>
        <name>heme c</name>
        <dbReference type="ChEBI" id="CHEBI:61717"/>
        <label>2</label>
    </ligand>
</feature>
<dbReference type="Pfam" id="PF00034">
    <property type="entry name" value="Cytochrom_C"/>
    <property type="match status" value="1"/>
</dbReference>
<evidence type="ECO:0000256" key="3">
    <source>
        <dbReference type="ARBA" id="ARBA00022617"/>
    </source>
</evidence>
<dbReference type="PROSITE" id="PS51007">
    <property type="entry name" value="CYTC"/>
    <property type="match status" value="2"/>
</dbReference>
<gene>
    <name evidence="11" type="primary">fccA</name>
    <name evidence="11" type="ORF">MTBPR1_50208</name>
</gene>
<feature type="binding site" description="covalent" evidence="8">
    <location>
        <position position="22"/>
    </location>
    <ligand>
        <name>heme c</name>
        <dbReference type="ChEBI" id="CHEBI:61717"/>
        <label>1</label>
    </ligand>
</feature>
<keyword evidence="2" id="KW-0813">Transport</keyword>
<reference evidence="11 12" key="1">
    <citation type="submission" date="2016-07" db="EMBL/GenBank/DDBJ databases">
        <authorList>
            <person name="Lefevre C.T."/>
        </authorList>
    </citation>
    <scope>NUCLEOTIDE SEQUENCE [LARGE SCALE GENOMIC DNA]</scope>
    <source>
        <strain evidence="11">PR1</strain>
    </source>
</reference>
<evidence type="ECO:0000256" key="1">
    <source>
        <dbReference type="ARBA" id="ARBA00004418"/>
    </source>
</evidence>
<feature type="binding site" description="axial binding residue" evidence="9">
    <location>
        <position position="159"/>
    </location>
    <ligand>
        <name>heme c</name>
        <dbReference type="ChEBI" id="CHEBI:61717"/>
        <label>2</label>
    </ligand>
    <ligandPart>
        <name>Fe</name>
        <dbReference type="ChEBI" id="CHEBI:18248"/>
    </ligandPart>
</feature>
<evidence type="ECO:0000256" key="8">
    <source>
        <dbReference type="PIRSR" id="PIRSR000005-1"/>
    </source>
</evidence>
<dbReference type="GO" id="GO:0042597">
    <property type="term" value="C:periplasmic space"/>
    <property type="evidence" value="ECO:0007669"/>
    <property type="project" value="UniProtKB-SubCell"/>
</dbReference>
<dbReference type="InterPro" id="IPR009056">
    <property type="entry name" value="Cyt_c-like_dom"/>
</dbReference>
<dbReference type="PIRSF" id="PIRSF000005">
    <property type="entry name" value="Cytochrome_c4"/>
    <property type="match status" value="1"/>
</dbReference>
<evidence type="ECO:0000256" key="9">
    <source>
        <dbReference type="PIRSR" id="PIRSR000005-2"/>
    </source>
</evidence>
<evidence type="ECO:0000313" key="11">
    <source>
        <dbReference type="EMBL" id="SCA57452.1"/>
    </source>
</evidence>
<dbReference type="STRING" id="1867952.MTBPR1_50208"/>
<evidence type="ECO:0000259" key="10">
    <source>
        <dbReference type="PROSITE" id="PS51007"/>
    </source>
</evidence>
<dbReference type="EMBL" id="FLYE01000044">
    <property type="protein sequence ID" value="SCA57452.1"/>
    <property type="molecule type" value="Genomic_DNA"/>
</dbReference>
<feature type="domain" description="Cytochrome c" evidence="10">
    <location>
        <begin position="6"/>
        <end position="88"/>
    </location>
</feature>
<keyword evidence="5" id="KW-0574">Periplasm</keyword>
<feature type="binding site" description="covalent" evidence="8">
    <location>
        <position position="115"/>
    </location>
    <ligand>
        <name>heme c</name>
        <dbReference type="ChEBI" id="CHEBI:61717"/>
        <label>2</label>
    </ligand>
</feature>
<dbReference type="GO" id="GO:0020037">
    <property type="term" value="F:heme binding"/>
    <property type="evidence" value="ECO:0007669"/>
    <property type="project" value="InterPro"/>
</dbReference>
<protein>
    <submittedName>
        <fullName evidence="11">Cytochrome subunit of sulfide dehydrogenase</fullName>
    </submittedName>
</protein>
<dbReference type="GO" id="GO:0005506">
    <property type="term" value="F:iron ion binding"/>
    <property type="evidence" value="ECO:0007669"/>
    <property type="project" value="InterPro"/>
</dbReference>
<accession>A0A1C3RJJ7</accession>
<keyword evidence="7 9" id="KW-0408">Iron</keyword>
<dbReference type="Gene3D" id="1.10.760.10">
    <property type="entry name" value="Cytochrome c-like domain"/>
    <property type="match status" value="2"/>
</dbReference>
<dbReference type="GO" id="GO:0009055">
    <property type="term" value="F:electron transfer activity"/>
    <property type="evidence" value="ECO:0007669"/>
    <property type="project" value="InterPro"/>
</dbReference>
<dbReference type="PANTHER" id="PTHR33751">
    <property type="entry name" value="CBB3-TYPE CYTOCHROME C OXIDASE SUBUNIT FIXP"/>
    <property type="match status" value="1"/>
</dbReference>
<proteinExistence type="predicted"/>
<dbReference type="Proteomes" id="UP000231658">
    <property type="component" value="Unassembled WGS sequence"/>
</dbReference>
<keyword evidence="3 8" id="KW-0349">Heme</keyword>
<comment type="PTM">
    <text evidence="8">Binds 2 heme c groups covalently per subunit.</text>
</comment>
<name>A0A1C3RJJ7_9PROT</name>
<evidence type="ECO:0000313" key="12">
    <source>
        <dbReference type="Proteomes" id="UP000231658"/>
    </source>
</evidence>